<evidence type="ECO:0000313" key="1">
    <source>
        <dbReference type="EMBL" id="KAK3076792.1"/>
    </source>
</evidence>
<protein>
    <submittedName>
        <fullName evidence="1">Uncharacterized protein</fullName>
    </submittedName>
</protein>
<gene>
    <name evidence="1" type="ORF">LTS18_012047</name>
</gene>
<dbReference type="EMBL" id="JAWDJW010003550">
    <property type="protein sequence ID" value="KAK3076792.1"/>
    <property type="molecule type" value="Genomic_DNA"/>
</dbReference>
<proteinExistence type="predicted"/>
<dbReference type="Proteomes" id="UP001186974">
    <property type="component" value="Unassembled WGS sequence"/>
</dbReference>
<evidence type="ECO:0000313" key="2">
    <source>
        <dbReference type="Proteomes" id="UP001186974"/>
    </source>
</evidence>
<keyword evidence="2" id="KW-1185">Reference proteome</keyword>
<reference evidence="1" key="1">
    <citation type="submission" date="2024-09" db="EMBL/GenBank/DDBJ databases">
        <title>Black Yeasts Isolated from many extreme environments.</title>
        <authorList>
            <person name="Coleine C."/>
            <person name="Stajich J.E."/>
            <person name="Selbmann L."/>
        </authorList>
    </citation>
    <scope>NUCLEOTIDE SEQUENCE</scope>
    <source>
        <strain evidence="1">CCFEE 5737</strain>
    </source>
</reference>
<name>A0ACC3DJQ4_9PEZI</name>
<comment type="caution">
    <text evidence="1">The sequence shown here is derived from an EMBL/GenBank/DDBJ whole genome shotgun (WGS) entry which is preliminary data.</text>
</comment>
<accession>A0ACC3DJQ4</accession>
<sequence>MKGMDFVLVEMNLNKVSPLRDSISTVLSSERSMSNSVVDTPGSSPASSVILNSRKGSDQGNTTPHGNGKFRRSSFASNQKSTSIANKRLSSLPVSRKPLYTPSKPTIPPADSPSSPSALSQRTDSRAGFRSTSDTTTTTPSANKPRWNASPNMNATVVGHNFKPLSATDPSPYRRQVAGGCRRAVTTCGGSGLPVPSPLGKTTSSMSLFSRPGSSVSTGRPGSGLSNGFASSTRQQQQLLQQSQPKANAQARMIGPPPPQAHPQQHQQQQQQQMIGPQVLSPAPAPAPATPRTLSKLAVPRLRAMASLSQLPKTRTPGPAPRQSSASTANAPPATTTMASAGRQRRQSTVYGNNSLNTPLAPAFEYTARAAAREEEAETESPSVRKVSRPESRTATASGRRSSMLPTPRGVSGGGGRLSRIGLPSSSTSAAGRMSSLGVVRGGGEEGERPRWKP</sequence>
<organism evidence="1 2">
    <name type="scientific">Coniosporium uncinatum</name>
    <dbReference type="NCBI Taxonomy" id="93489"/>
    <lineage>
        <taxon>Eukaryota</taxon>
        <taxon>Fungi</taxon>
        <taxon>Dikarya</taxon>
        <taxon>Ascomycota</taxon>
        <taxon>Pezizomycotina</taxon>
        <taxon>Dothideomycetes</taxon>
        <taxon>Dothideomycetes incertae sedis</taxon>
        <taxon>Coniosporium</taxon>
    </lineage>
</organism>